<dbReference type="InterPro" id="IPR004107">
    <property type="entry name" value="Integrase_SAM-like_N"/>
</dbReference>
<dbReference type="Proteomes" id="UP000246114">
    <property type="component" value="Unassembled WGS sequence"/>
</dbReference>
<gene>
    <name evidence="6" type="ORF">DBY38_01675</name>
</gene>
<dbReference type="GO" id="GO:0006310">
    <property type="term" value="P:DNA recombination"/>
    <property type="evidence" value="ECO:0007669"/>
    <property type="project" value="UniProtKB-KW"/>
</dbReference>
<dbReference type="RefSeq" id="WP_099336439.1">
    <property type="nucleotide sequence ID" value="NZ_CABMJC010000024.1"/>
</dbReference>
<evidence type="ECO:0000256" key="5">
    <source>
        <dbReference type="ARBA" id="ARBA00023172"/>
    </source>
</evidence>
<evidence type="ECO:0000313" key="6">
    <source>
        <dbReference type="EMBL" id="PWL55456.1"/>
    </source>
</evidence>
<dbReference type="Gene3D" id="1.10.150.130">
    <property type="match status" value="1"/>
</dbReference>
<keyword evidence="5" id="KW-0233">DNA recombination</keyword>
<accession>A0A316MAU0</accession>
<dbReference type="GO" id="GO:0003677">
    <property type="term" value="F:DNA binding"/>
    <property type="evidence" value="ECO:0007669"/>
    <property type="project" value="UniProtKB-KW"/>
</dbReference>
<dbReference type="InterPro" id="IPR050808">
    <property type="entry name" value="Phage_Integrase"/>
</dbReference>
<evidence type="ECO:0000256" key="4">
    <source>
        <dbReference type="ARBA" id="ARBA00023125"/>
    </source>
</evidence>
<comment type="similarity">
    <text evidence="2">Belongs to the 'phage' integrase family.</text>
</comment>
<organism evidence="6 7">
    <name type="scientific">Clostridium cadaveris</name>
    <dbReference type="NCBI Taxonomy" id="1529"/>
    <lineage>
        <taxon>Bacteria</taxon>
        <taxon>Bacillati</taxon>
        <taxon>Bacillota</taxon>
        <taxon>Clostridia</taxon>
        <taxon>Eubacteriales</taxon>
        <taxon>Clostridiaceae</taxon>
        <taxon>Clostridium</taxon>
    </lineage>
</organism>
<dbReference type="EMBL" id="QAMZ01000006">
    <property type="protein sequence ID" value="PWL55456.1"/>
    <property type="molecule type" value="Genomic_DNA"/>
</dbReference>
<dbReference type="Pfam" id="PF00589">
    <property type="entry name" value="Phage_integrase"/>
    <property type="match status" value="1"/>
</dbReference>
<evidence type="ECO:0000256" key="1">
    <source>
        <dbReference type="ARBA" id="ARBA00003283"/>
    </source>
</evidence>
<sequence length="339" mass="39527">MRNPNGYGSVYKLSGKRRKPFAVRITTGWDDNGNQIFKYIGYYEKRQDALTALATYNENPNKIDVNMTFSEVFDKWRNDKYDKISRSAINGYNAAYEVSKSLHDMKFMDIKKMHMQEVINTCEKGYGTLRKIKTLYNQLFKYAMENDIVSKDYSSFVDIGKNTSKSTRVPFSKSEIKKLFAVESEIEFIDTILIMIYTGFRIGELLKIKNDDIDLENNTIKGGIKTDAGKNRIVPINSKIRPFIERRKAQGYKYLIVNSKGTEMNYDNYYKDHWMHIMDQLGMNHKPHDCRHTFATMMNNADANKTSIKKIMGHNSYVTTEKIYTHKDLEELKKAIDLI</sequence>
<name>A0A316MAU0_9CLOT</name>
<dbReference type="PROSITE" id="PS51898">
    <property type="entry name" value="TYR_RECOMBINASE"/>
    <property type="match status" value="1"/>
</dbReference>
<reference evidence="6 7" key="1">
    <citation type="submission" date="2018-03" db="EMBL/GenBank/DDBJ databases">
        <title>The uncultured portion of the human microbiome is neutrally assembled.</title>
        <authorList>
            <person name="Jeraldo P."/>
            <person name="Boardman L."/>
            <person name="White B.A."/>
            <person name="Nelson H."/>
            <person name="Goldenfeld N."/>
            <person name="Chia N."/>
        </authorList>
    </citation>
    <scope>NUCLEOTIDE SEQUENCE [LARGE SCALE GENOMIC DNA]</scope>
    <source>
        <strain evidence="6">CIM:MAG 903</strain>
    </source>
</reference>
<dbReference type="PANTHER" id="PTHR30629:SF2">
    <property type="entry name" value="PROPHAGE INTEGRASE INTS-RELATED"/>
    <property type="match status" value="1"/>
</dbReference>
<dbReference type="InterPro" id="IPR013762">
    <property type="entry name" value="Integrase-like_cat_sf"/>
</dbReference>
<dbReference type="CDD" id="cd00796">
    <property type="entry name" value="INT_Rci_Hp1_C"/>
    <property type="match status" value="1"/>
</dbReference>
<keyword evidence="3" id="KW-0229">DNA integration</keyword>
<dbReference type="PANTHER" id="PTHR30629">
    <property type="entry name" value="PROPHAGE INTEGRASE"/>
    <property type="match status" value="1"/>
</dbReference>
<dbReference type="Pfam" id="PF14659">
    <property type="entry name" value="Phage_int_SAM_3"/>
    <property type="match status" value="1"/>
</dbReference>
<protein>
    <submittedName>
        <fullName evidence="6">Site-specific integrase</fullName>
    </submittedName>
</protein>
<comment type="function">
    <text evidence="1">Site-specific tyrosine recombinase, which acts by catalyzing the cutting and rejoining of the recombining DNA molecules.</text>
</comment>
<dbReference type="Gene3D" id="1.10.443.10">
    <property type="entry name" value="Intergrase catalytic core"/>
    <property type="match status" value="1"/>
</dbReference>
<dbReference type="SUPFAM" id="SSF56349">
    <property type="entry name" value="DNA breaking-rejoining enzymes"/>
    <property type="match status" value="1"/>
</dbReference>
<proteinExistence type="inferred from homology"/>
<comment type="caution">
    <text evidence="6">The sequence shown here is derived from an EMBL/GenBank/DDBJ whole genome shotgun (WGS) entry which is preliminary data.</text>
</comment>
<evidence type="ECO:0000256" key="3">
    <source>
        <dbReference type="ARBA" id="ARBA00022908"/>
    </source>
</evidence>
<dbReference type="AlphaFoldDB" id="A0A316MAU0"/>
<keyword evidence="4" id="KW-0238">DNA-binding</keyword>
<evidence type="ECO:0000313" key="7">
    <source>
        <dbReference type="Proteomes" id="UP000246114"/>
    </source>
</evidence>
<dbReference type="GO" id="GO:0015074">
    <property type="term" value="P:DNA integration"/>
    <property type="evidence" value="ECO:0007669"/>
    <property type="project" value="UniProtKB-KW"/>
</dbReference>
<dbReference type="InterPro" id="IPR011010">
    <property type="entry name" value="DNA_brk_join_enz"/>
</dbReference>
<evidence type="ECO:0000256" key="2">
    <source>
        <dbReference type="ARBA" id="ARBA00008857"/>
    </source>
</evidence>
<dbReference type="InterPro" id="IPR002104">
    <property type="entry name" value="Integrase_catalytic"/>
</dbReference>
<dbReference type="InterPro" id="IPR010998">
    <property type="entry name" value="Integrase_recombinase_N"/>
</dbReference>